<dbReference type="PANTHER" id="PTHR38133:SF1">
    <property type="entry name" value="SLR1429 PROTEIN"/>
    <property type="match status" value="1"/>
</dbReference>
<dbReference type="Proteomes" id="UP001595947">
    <property type="component" value="Unassembled WGS sequence"/>
</dbReference>
<keyword evidence="4" id="KW-1185">Reference proteome</keyword>
<name>A0ABV9YLY1_9PSEU</name>
<evidence type="ECO:0000259" key="2">
    <source>
        <dbReference type="PROSITE" id="PS50966"/>
    </source>
</evidence>
<comment type="caution">
    <text evidence="3">The sequence shown here is derived from an EMBL/GenBank/DDBJ whole genome shotgun (WGS) entry which is preliminary data.</text>
</comment>
<keyword evidence="1" id="KW-0863">Zinc-finger</keyword>
<evidence type="ECO:0000256" key="1">
    <source>
        <dbReference type="PROSITE-ProRule" id="PRU00325"/>
    </source>
</evidence>
<accession>A0ABV9YLY1</accession>
<evidence type="ECO:0000313" key="3">
    <source>
        <dbReference type="EMBL" id="MFC5063890.1"/>
    </source>
</evidence>
<proteinExistence type="predicted"/>
<dbReference type="EMBL" id="JBHSIV010000017">
    <property type="protein sequence ID" value="MFC5063890.1"/>
    <property type="molecule type" value="Genomic_DNA"/>
</dbReference>
<gene>
    <name evidence="3" type="ORF">ACFPBZ_16845</name>
</gene>
<dbReference type="PANTHER" id="PTHR38133">
    <property type="entry name" value="SLR1429 PROTEIN"/>
    <property type="match status" value="1"/>
</dbReference>
<keyword evidence="1" id="KW-0479">Metal-binding</keyword>
<keyword evidence="1" id="KW-0862">Zinc</keyword>
<dbReference type="InterPro" id="IPR007527">
    <property type="entry name" value="Znf_SWIM"/>
</dbReference>
<dbReference type="RefSeq" id="WP_378037237.1">
    <property type="nucleotide sequence ID" value="NZ_JBHSIV010000017.1"/>
</dbReference>
<sequence>MLNEFGTTARGRAWLRLAEPLRVTRPDPRLPRARSLARNDRVGALGTEPGRVVATVDDGRPRRVEVVFPVWDDEARATAATVLAAAAEDGAVAELAAAGVPLVPDDAAVRVSCDCGRTGRCVHALAVLIELARRVDEAPDLAATLRGSMPRWGAGDTTRIRIADLDPGAFWTVTTP</sequence>
<feature type="domain" description="SWIM-type" evidence="2">
    <location>
        <begin position="98"/>
        <end position="132"/>
    </location>
</feature>
<dbReference type="PROSITE" id="PS50966">
    <property type="entry name" value="ZF_SWIM"/>
    <property type="match status" value="1"/>
</dbReference>
<protein>
    <recommendedName>
        <fullName evidence="2">SWIM-type domain-containing protein</fullName>
    </recommendedName>
</protein>
<evidence type="ECO:0000313" key="4">
    <source>
        <dbReference type="Proteomes" id="UP001595947"/>
    </source>
</evidence>
<reference evidence="4" key="1">
    <citation type="journal article" date="2019" name="Int. J. Syst. Evol. Microbiol.">
        <title>The Global Catalogue of Microorganisms (GCM) 10K type strain sequencing project: providing services to taxonomists for standard genome sequencing and annotation.</title>
        <authorList>
            <consortium name="The Broad Institute Genomics Platform"/>
            <consortium name="The Broad Institute Genome Sequencing Center for Infectious Disease"/>
            <person name="Wu L."/>
            <person name="Ma J."/>
        </authorList>
    </citation>
    <scope>NUCLEOTIDE SEQUENCE [LARGE SCALE GENOMIC DNA]</scope>
    <source>
        <strain evidence="4">CGMCC 4.7093</strain>
    </source>
</reference>
<organism evidence="3 4">
    <name type="scientific">Actinomycetospora atypica</name>
    <dbReference type="NCBI Taxonomy" id="1290095"/>
    <lineage>
        <taxon>Bacteria</taxon>
        <taxon>Bacillati</taxon>
        <taxon>Actinomycetota</taxon>
        <taxon>Actinomycetes</taxon>
        <taxon>Pseudonocardiales</taxon>
        <taxon>Pseudonocardiaceae</taxon>
        <taxon>Actinomycetospora</taxon>
    </lineage>
</organism>